<protein>
    <submittedName>
        <fullName evidence="1">Uncharacterized protein</fullName>
    </submittedName>
</protein>
<evidence type="ECO:0000313" key="2">
    <source>
        <dbReference type="Proteomes" id="UP000186817"/>
    </source>
</evidence>
<feature type="non-terminal residue" evidence="1">
    <location>
        <position position="36"/>
    </location>
</feature>
<sequence length="36" mass="3831">MKCGCHMKRQSLESGAVSLLSPCGALGHPRSAFLWA</sequence>
<proteinExistence type="predicted"/>
<dbReference type="AlphaFoldDB" id="A0A1Q8ZKY6"/>
<dbReference type="EMBL" id="LSRX01008796">
    <property type="protein sequence ID" value="OLP42567.1"/>
    <property type="molecule type" value="Genomic_DNA"/>
</dbReference>
<accession>A0A1Q8ZKY6</accession>
<dbReference type="Proteomes" id="UP000186817">
    <property type="component" value="Unassembled WGS sequence"/>
</dbReference>
<organism evidence="1 2">
    <name type="scientific">Symbiodinium microadriaticum</name>
    <name type="common">Dinoflagellate</name>
    <name type="synonym">Zooxanthella microadriatica</name>
    <dbReference type="NCBI Taxonomy" id="2951"/>
    <lineage>
        <taxon>Eukaryota</taxon>
        <taxon>Sar</taxon>
        <taxon>Alveolata</taxon>
        <taxon>Dinophyceae</taxon>
        <taxon>Suessiales</taxon>
        <taxon>Symbiodiniaceae</taxon>
        <taxon>Symbiodinium</taxon>
    </lineage>
</organism>
<keyword evidence="2" id="KW-1185">Reference proteome</keyword>
<evidence type="ECO:0000313" key="1">
    <source>
        <dbReference type="EMBL" id="OLP42567.1"/>
    </source>
</evidence>
<comment type="caution">
    <text evidence="1">The sequence shown here is derived from an EMBL/GenBank/DDBJ whole genome shotgun (WGS) entry which is preliminary data.</text>
</comment>
<name>A0A1Q8ZKY6_SYMMI</name>
<reference evidence="1 2" key="1">
    <citation type="submission" date="2016-02" db="EMBL/GenBank/DDBJ databases">
        <title>Genome analysis of coral dinoflagellate symbionts highlights evolutionary adaptations to a symbiotic lifestyle.</title>
        <authorList>
            <person name="Aranda M."/>
            <person name="Li Y."/>
            <person name="Liew Y.J."/>
            <person name="Baumgarten S."/>
            <person name="Simakov O."/>
            <person name="Wilson M."/>
            <person name="Piel J."/>
            <person name="Ashoor H."/>
            <person name="Bougouffa S."/>
            <person name="Bajic V.B."/>
            <person name="Ryu T."/>
            <person name="Ravasi T."/>
            <person name="Bayer T."/>
            <person name="Micklem G."/>
            <person name="Kim H."/>
            <person name="Bhak J."/>
            <person name="Lajeunesse T.C."/>
            <person name="Voolstra C.R."/>
        </authorList>
    </citation>
    <scope>NUCLEOTIDE SEQUENCE [LARGE SCALE GENOMIC DNA]</scope>
    <source>
        <strain evidence="1 2">CCMP2467</strain>
    </source>
</reference>
<gene>
    <name evidence="1" type="ORF">AK812_SmicGene48762</name>
</gene>